<dbReference type="InterPro" id="IPR001245">
    <property type="entry name" value="Ser-Thr/Tyr_kinase_cat_dom"/>
</dbReference>
<dbReference type="Pfam" id="PF07714">
    <property type="entry name" value="PK_Tyr_Ser-Thr"/>
    <property type="match status" value="1"/>
</dbReference>
<dbReference type="InterPro" id="IPR000719">
    <property type="entry name" value="Prot_kinase_dom"/>
</dbReference>
<dbReference type="PROSITE" id="PS50011">
    <property type="entry name" value="PROTEIN_KINASE_DOM"/>
    <property type="match status" value="1"/>
</dbReference>
<accession>A0A9N8WK35</accession>
<evidence type="ECO:0000313" key="6">
    <source>
        <dbReference type="EMBL" id="CAG8492362.1"/>
    </source>
</evidence>
<evidence type="ECO:0000256" key="1">
    <source>
        <dbReference type="ARBA" id="ARBA00022679"/>
    </source>
</evidence>
<gene>
    <name evidence="6" type="ORF">POCULU_LOCUS2143</name>
</gene>
<reference evidence="6" key="1">
    <citation type="submission" date="2021-06" db="EMBL/GenBank/DDBJ databases">
        <authorList>
            <person name="Kallberg Y."/>
            <person name="Tangrot J."/>
            <person name="Rosling A."/>
        </authorList>
    </citation>
    <scope>NUCLEOTIDE SEQUENCE</scope>
    <source>
        <strain evidence="6">IA702</strain>
    </source>
</reference>
<evidence type="ECO:0000256" key="3">
    <source>
        <dbReference type="ARBA" id="ARBA00022777"/>
    </source>
</evidence>
<comment type="caution">
    <text evidence="6">The sequence shown here is derived from an EMBL/GenBank/DDBJ whole genome shotgun (WGS) entry which is preliminary data.</text>
</comment>
<keyword evidence="3" id="KW-0418">Kinase</keyword>
<dbReference type="PANTHER" id="PTHR44329">
    <property type="entry name" value="SERINE/THREONINE-PROTEIN KINASE TNNI3K-RELATED"/>
    <property type="match status" value="1"/>
</dbReference>
<feature type="domain" description="Protein kinase" evidence="5">
    <location>
        <begin position="94"/>
        <end position="367"/>
    </location>
</feature>
<keyword evidence="2" id="KW-0547">Nucleotide-binding</keyword>
<name>A0A9N8WK35_9GLOM</name>
<dbReference type="GO" id="GO:0005524">
    <property type="term" value="F:ATP binding"/>
    <property type="evidence" value="ECO:0007669"/>
    <property type="project" value="UniProtKB-KW"/>
</dbReference>
<dbReference type="OrthoDB" id="544350at2759"/>
<dbReference type="InterPro" id="IPR011009">
    <property type="entry name" value="Kinase-like_dom_sf"/>
</dbReference>
<dbReference type="SUPFAM" id="SSF56112">
    <property type="entry name" value="Protein kinase-like (PK-like)"/>
    <property type="match status" value="1"/>
</dbReference>
<evidence type="ECO:0000259" key="5">
    <source>
        <dbReference type="PROSITE" id="PS50011"/>
    </source>
</evidence>
<dbReference type="PANTHER" id="PTHR44329:SF288">
    <property type="entry name" value="MITOGEN-ACTIVATED PROTEIN KINASE KINASE KINASE 20"/>
    <property type="match status" value="1"/>
</dbReference>
<dbReference type="GO" id="GO:0004674">
    <property type="term" value="F:protein serine/threonine kinase activity"/>
    <property type="evidence" value="ECO:0007669"/>
    <property type="project" value="TreeGrafter"/>
</dbReference>
<dbReference type="Proteomes" id="UP000789572">
    <property type="component" value="Unassembled WGS sequence"/>
</dbReference>
<dbReference type="InterPro" id="IPR051681">
    <property type="entry name" value="Ser/Thr_Kinases-Pseudokinases"/>
</dbReference>
<organism evidence="6 7">
    <name type="scientific">Paraglomus occultum</name>
    <dbReference type="NCBI Taxonomy" id="144539"/>
    <lineage>
        <taxon>Eukaryota</taxon>
        <taxon>Fungi</taxon>
        <taxon>Fungi incertae sedis</taxon>
        <taxon>Mucoromycota</taxon>
        <taxon>Glomeromycotina</taxon>
        <taxon>Glomeromycetes</taxon>
        <taxon>Paraglomerales</taxon>
        <taxon>Paraglomeraceae</taxon>
        <taxon>Paraglomus</taxon>
    </lineage>
</organism>
<dbReference type="Gene3D" id="1.10.510.10">
    <property type="entry name" value="Transferase(Phosphotransferase) domain 1"/>
    <property type="match status" value="1"/>
</dbReference>
<sequence length="413" mass="46571">MARLQVNHVKSVAKMLLAKKSSKNTVAQSFGLCSVCSHALSTPTWCQSCQAAYFQSFFSTWSSSSPALNTLIQQSQLNAQHEHDYVEWINYDRIEQVRLLNKGHFGVVYKAIWLDGPRKVWDEKKGWTRSGCTKIVMKALNDDNNMSSFDEIMRELDTNIKCSSQARGVLRCYGITKDPSTDTYMLVLECCANGDLRKFLQTSFSTLDWPTRLSILHSIISGIRIIHDKGYVHRDIHSGNVFIKANLTALVGDLGLCRSADEPFAKAKINGILPYIAPESLIGFGFSKASDIYAFGILMWELSTGTTPFSYRAYDDELSYDICNGTRPRIQVGTPSRYMRLMQKCWAEDPEVRPSAEEVCAIIEQWLHEDGAKQVEACEEKIKPSEEKIKPSGGWMNRIRKRGCGVKVANDNM</sequence>
<keyword evidence="4" id="KW-0067">ATP-binding</keyword>
<evidence type="ECO:0000256" key="4">
    <source>
        <dbReference type="ARBA" id="ARBA00022840"/>
    </source>
</evidence>
<dbReference type="AlphaFoldDB" id="A0A9N8WK35"/>
<dbReference type="EMBL" id="CAJVPJ010000187">
    <property type="protein sequence ID" value="CAG8492362.1"/>
    <property type="molecule type" value="Genomic_DNA"/>
</dbReference>
<evidence type="ECO:0000256" key="2">
    <source>
        <dbReference type="ARBA" id="ARBA00022741"/>
    </source>
</evidence>
<protein>
    <submittedName>
        <fullName evidence="6">10531_t:CDS:1</fullName>
    </submittedName>
</protein>
<evidence type="ECO:0000313" key="7">
    <source>
        <dbReference type="Proteomes" id="UP000789572"/>
    </source>
</evidence>
<dbReference type="PRINTS" id="PR00109">
    <property type="entry name" value="TYRKINASE"/>
</dbReference>
<keyword evidence="1" id="KW-0808">Transferase</keyword>
<proteinExistence type="predicted"/>
<keyword evidence="7" id="KW-1185">Reference proteome</keyword>